<reference evidence="2 3" key="1">
    <citation type="journal article" date="2018" name="PLoS Pathog.">
        <title>Evolution of structural diversity of trichothecenes, a family of toxins produced by plant pathogenic and entomopathogenic fungi.</title>
        <authorList>
            <person name="Proctor R.H."/>
            <person name="McCormick S.P."/>
            <person name="Kim H.S."/>
            <person name="Cardoza R.E."/>
            <person name="Stanley A.M."/>
            <person name="Lindo L."/>
            <person name="Kelly A."/>
            <person name="Brown D.W."/>
            <person name="Lee T."/>
            <person name="Vaughan M.M."/>
            <person name="Alexander N.J."/>
            <person name="Busman M."/>
            <person name="Gutierrez S."/>
        </authorList>
    </citation>
    <scope>NUCLEOTIDE SEQUENCE [LARGE SCALE GENOMIC DNA]</scope>
    <source>
        <strain evidence="2 3">IBT 40837</strain>
    </source>
</reference>
<evidence type="ECO:0000256" key="1">
    <source>
        <dbReference type="SAM" id="MobiDB-lite"/>
    </source>
</evidence>
<feature type="region of interest" description="Disordered" evidence="1">
    <location>
        <begin position="289"/>
        <end position="311"/>
    </location>
</feature>
<protein>
    <recommendedName>
        <fullName evidence="4">Fungal STAND N-terminal Goodbye domain-containing protein</fullName>
    </recommendedName>
</protein>
<evidence type="ECO:0008006" key="4">
    <source>
        <dbReference type="Google" id="ProtNLM"/>
    </source>
</evidence>
<dbReference type="EMBL" id="PXOA01000115">
    <property type="protein sequence ID" value="RFU80324.1"/>
    <property type="molecule type" value="Genomic_DNA"/>
</dbReference>
<organism evidence="2 3">
    <name type="scientific">Trichoderma arundinaceum</name>
    <dbReference type="NCBI Taxonomy" id="490622"/>
    <lineage>
        <taxon>Eukaryota</taxon>
        <taxon>Fungi</taxon>
        <taxon>Dikarya</taxon>
        <taxon>Ascomycota</taxon>
        <taxon>Pezizomycotina</taxon>
        <taxon>Sordariomycetes</taxon>
        <taxon>Hypocreomycetidae</taxon>
        <taxon>Hypocreales</taxon>
        <taxon>Hypocreaceae</taxon>
        <taxon>Trichoderma</taxon>
    </lineage>
</organism>
<dbReference type="Proteomes" id="UP000266272">
    <property type="component" value="Unassembled WGS sequence"/>
</dbReference>
<proteinExistence type="predicted"/>
<dbReference type="PANTHER" id="PTHR40619">
    <property type="entry name" value="FUNGAL STAND N-TERMINAL GOODBYE DOMAIN-CONTAINING PROTEIN"/>
    <property type="match status" value="1"/>
</dbReference>
<dbReference type="OrthoDB" id="5419927at2759"/>
<accession>A0A395NW99</accession>
<sequence length="626" mass="70416">MANDDLLEGDSSRPAAVAFIDNRLPQYHPAFVNTTSHYDPENGKYLPNSQGSVFTEDRGGVLMSYSFASLDPGIPPPRPNWTNTKALQSWNKLFPAALNKLVSTSQEPTGRSKTEYSIRQGKNDWNAIYDVLESARTRYEQSNKVTGLLRKTGDNIAPVAQALKIASNVVPSNPYSTPILGAVSIFLEAVKTAATVRQQVLEEFNDIAPKISDIEFFLVTFPEDENISNASIDLTVTILLAIEQTIGFFTRNRFARGVRAMGMGASYETDLLKSLNTIKSKSKALLEEATKSQMHKDNLHHEKQKKEAREKDYEIQRMQMKLEHSWQTITSLTIQNENLRSISPIQNSMWLPPPNRPTTPVYGWHLSQDTLRWMMKIPDADLIDVSFINSKKEWLPSKHRVHAERIIATQVFRNWIVSPRSAKLMVHWDVQPPKTVAGISPLSVFCSTISQGLRTKEGILSVLWFCGRHIDPSEAGEQVGGHYMLASLIDQLLRQYAFDTRPLSSIFNITKLQQNEYNELMSLFDWLVKQLPSTATLFCVVDGVALFERGEYWEQSAPVFLKIVNLVDDPTVPAVIKVLFTSTPGTDMVRGAFEQNDLILEVGSLPSLASTPSEERMARELGELRQ</sequence>
<gene>
    <name evidence="2" type="ORF">TARUN_1872</name>
</gene>
<dbReference type="PANTHER" id="PTHR40619:SF3">
    <property type="entry name" value="FUNGAL STAND N-TERMINAL GOODBYE DOMAIN-CONTAINING PROTEIN"/>
    <property type="match status" value="1"/>
</dbReference>
<keyword evidence="3" id="KW-1185">Reference proteome</keyword>
<name>A0A395NW99_TRIAR</name>
<dbReference type="AlphaFoldDB" id="A0A395NW99"/>
<dbReference type="STRING" id="490622.A0A395NW99"/>
<evidence type="ECO:0000313" key="2">
    <source>
        <dbReference type="EMBL" id="RFU80324.1"/>
    </source>
</evidence>
<evidence type="ECO:0000313" key="3">
    <source>
        <dbReference type="Proteomes" id="UP000266272"/>
    </source>
</evidence>
<comment type="caution">
    <text evidence="2">The sequence shown here is derived from an EMBL/GenBank/DDBJ whole genome shotgun (WGS) entry which is preliminary data.</text>
</comment>